<dbReference type="Proteomes" id="UP001163603">
    <property type="component" value="Chromosome 8"/>
</dbReference>
<evidence type="ECO:0000313" key="2">
    <source>
        <dbReference type="Proteomes" id="UP001163603"/>
    </source>
</evidence>
<evidence type="ECO:0000313" key="1">
    <source>
        <dbReference type="EMBL" id="KAJ0031554.1"/>
    </source>
</evidence>
<proteinExistence type="predicted"/>
<organism evidence="1 2">
    <name type="scientific">Pistacia integerrima</name>
    <dbReference type="NCBI Taxonomy" id="434235"/>
    <lineage>
        <taxon>Eukaryota</taxon>
        <taxon>Viridiplantae</taxon>
        <taxon>Streptophyta</taxon>
        <taxon>Embryophyta</taxon>
        <taxon>Tracheophyta</taxon>
        <taxon>Spermatophyta</taxon>
        <taxon>Magnoliopsida</taxon>
        <taxon>eudicotyledons</taxon>
        <taxon>Gunneridae</taxon>
        <taxon>Pentapetalae</taxon>
        <taxon>rosids</taxon>
        <taxon>malvids</taxon>
        <taxon>Sapindales</taxon>
        <taxon>Anacardiaceae</taxon>
        <taxon>Pistacia</taxon>
    </lineage>
</organism>
<name>A0ACC0Y987_9ROSI</name>
<dbReference type="EMBL" id="CM047743">
    <property type="protein sequence ID" value="KAJ0031554.1"/>
    <property type="molecule type" value="Genomic_DNA"/>
</dbReference>
<keyword evidence="2" id="KW-1185">Reference proteome</keyword>
<gene>
    <name evidence="1" type="ORF">Pint_13214</name>
</gene>
<reference evidence="2" key="1">
    <citation type="journal article" date="2023" name="G3 (Bethesda)">
        <title>Genome assembly and association tests identify interacting loci associated with vigor, precocity, and sex in interspecific pistachio rootstocks.</title>
        <authorList>
            <person name="Palmer W."/>
            <person name="Jacygrad E."/>
            <person name="Sagayaradj S."/>
            <person name="Cavanaugh K."/>
            <person name="Han R."/>
            <person name="Bertier L."/>
            <person name="Beede B."/>
            <person name="Kafkas S."/>
            <person name="Golino D."/>
            <person name="Preece J."/>
            <person name="Michelmore R."/>
        </authorList>
    </citation>
    <scope>NUCLEOTIDE SEQUENCE [LARGE SCALE GENOMIC DNA]</scope>
</reference>
<sequence>MENVKRRVAEVKMESSFNENMIQQSSRPKKGGFRTMPFIIVNESFEKVAGYGLMPNMIFYLMNGYHIATANGATMLAMWSATSNALAIVGAFLSDSYIGRFWAILLGSFSSLLGTTLLWLTAMIPQLKPPLCTQFSSNCESATPAQLFVLLTSFGLISIGAGCIRPCSMAFGADQLDKKGNPNNERIIQSFFNWYYASIGVSTFLALTLIIYIQDQLGWKVGFGVPALLMVFSTLMFLMGSNLYVKVKVEKSLFTGFIQVIVAALRKRNLNIPDNNLEYYQRLDTNIYITPTDKLRNEGFGNGGPLNDIDSRRILLMMQRILAVDIIENMEISYEKEENKEISRQECGKSRKGGFRTMPFIIANETFEKVASVGLQANMILYLTKKYHMSSAAGTNVLFLWSAISNFMPTIGAFLSDSYLGRFRVIALGTFISLLGLTVLWITAIVPQATPPSCNPTVEGCISAKPAQLALLYSSFALMAIGAGGIRPCSLAFGADQLHNPNNPNNERLLQSFFNWYYASVGISIMISVTVIVYIQDKAGWIVGFGVPVGLMFLSAVLFLMGSSLYIKMKANKSLFTGFAQVISAAWKNRNLALPPRDSDGWYHYQKGI</sequence>
<accession>A0ACC0Y987</accession>
<comment type="caution">
    <text evidence="1">The sequence shown here is derived from an EMBL/GenBank/DDBJ whole genome shotgun (WGS) entry which is preliminary data.</text>
</comment>
<protein>
    <submittedName>
        <fullName evidence="1">Uncharacterized protein</fullName>
    </submittedName>
</protein>